<comment type="caution">
    <text evidence="2">The sequence shown here is derived from an EMBL/GenBank/DDBJ whole genome shotgun (WGS) entry which is preliminary data.</text>
</comment>
<feature type="transmembrane region" description="Helical" evidence="1">
    <location>
        <begin position="92"/>
        <end position="114"/>
    </location>
</feature>
<organism evidence="2 3">
    <name type="scientific">Massiliimalia timonensis</name>
    <dbReference type="NCBI Taxonomy" id="1987501"/>
    <lineage>
        <taxon>Bacteria</taxon>
        <taxon>Bacillati</taxon>
        <taxon>Bacillota</taxon>
        <taxon>Clostridia</taxon>
        <taxon>Eubacteriales</taxon>
        <taxon>Oscillospiraceae</taxon>
        <taxon>Massiliimalia</taxon>
    </lineage>
</organism>
<evidence type="ECO:0000313" key="2">
    <source>
        <dbReference type="EMBL" id="MBC8609858.1"/>
    </source>
</evidence>
<evidence type="ECO:0000256" key="1">
    <source>
        <dbReference type="SAM" id="Phobius"/>
    </source>
</evidence>
<evidence type="ECO:0000313" key="3">
    <source>
        <dbReference type="Proteomes" id="UP000632659"/>
    </source>
</evidence>
<dbReference type="AlphaFoldDB" id="A0A8J6P2L9"/>
<gene>
    <name evidence="2" type="ORF">H8702_01810</name>
</gene>
<dbReference type="Proteomes" id="UP000632659">
    <property type="component" value="Unassembled WGS sequence"/>
</dbReference>
<proteinExistence type="predicted"/>
<feature type="transmembrane region" description="Helical" evidence="1">
    <location>
        <begin position="67"/>
        <end position="86"/>
    </location>
</feature>
<dbReference type="EMBL" id="JACRTL010000001">
    <property type="protein sequence ID" value="MBC8609858.1"/>
    <property type="molecule type" value="Genomic_DNA"/>
</dbReference>
<keyword evidence="1" id="KW-1133">Transmembrane helix</keyword>
<keyword evidence="1" id="KW-0812">Transmembrane</keyword>
<accession>A0A8J6P2L9</accession>
<sequence length="208" mass="24120">MQDDRIYIEKNCVRYHDDIIKISNISRMYITKFYNEKKHQYNEALSRYEYHKKWHEDNEKQKKRNRVIGCIVLAVVCLLAAVVIPYQKIISFPQFTGTSLIVAACIFLIFAVIFSRKNTAYKQEPPQKEPFPDTHGLFIELNSGNSVVFTAVDDMGRDALRSLRDQINKSDVLRETVTFNMVDNHIEVETNEGVVSLGDHTKNTVNRS</sequence>
<name>A0A8J6P2L9_9FIRM</name>
<keyword evidence="1" id="KW-0472">Membrane</keyword>
<protein>
    <submittedName>
        <fullName evidence="2">Uncharacterized protein</fullName>
    </submittedName>
</protein>
<reference evidence="2" key="1">
    <citation type="submission" date="2020-08" db="EMBL/GenBank/DDBJ databases">
        <title>Genome public.</title>
        <authorList>
            <person name="Liu C."/>
            <person name="Sun Q."/>
        </authorList>
    </citation>
    <scope>NUCLEOTIDE SEQUENCE</scope>
    <source>
        <strain evidence="2">NSJ-15</strain>
    </source>
</reference>
<keyword evidence="3" id="KW-1185">Reference proteome</keyword>
<dbReference type="RefSeq" id="WP_093988281.1">
    <property type="nucleotide sequence ID" value="NZ_FYDD01000003.1"/>
</dbReference>